<evidence type="ECO:0000256" key="1">
    <source>
        <dbReference type="SAM" id="Phobius"/>
    </source>
</evidence>
<dbReference type="CDD" id="cd00037">
    <property type="entry name" value="CLECT"/>
    <property type="match status" value="1"/>
</dbReference>
<evidence type="ECO:0000313" key="5">
    <source>
        <dbReference type="RefSeq" id="XP_055872692.1"/>
    </source>
</evidence>
<dbReference type="InterPro" id="IPR016187">
    <property type="entry name" value="CTDL_fold"/>
</dbReference>
<accession>A0A9W2ZCJ7</accession>
<dbReference type="GeneID" id="106059755"/>
<dbReference type="Gene3D" id="3.10.100.10">
    <property type="entry name" value="Mannose-Binding Protein A, subunit A"/>
    <property type="match status" value="1"/>
</dbReference>
<dbReference type="InterPro" id="IPR001304">
    <property type="entry name" value="C-type_lectin-like"/>
</dbReference>
<keyword evidence="1" id="KW-0812">Transmembrane</keyword>
<reference evidence="5" key="1">
    <citation type="submission" date="2025-08" db="UniProtKB">
        <authorList>
            <consortium name="RefSeq"/>
        </authorList>
    </citation>
    <scope>IDENTIFICATION</scope>
</reference>
<protein>
    <submittedName>
        <fullName evidence="5">Uncharacterized protein LOC106059755</fullName>
    </submittedName>
</protein>
<dbReference type="Pfam" id="PF00059">
    <property type="entry name" value="Lectin_C"/>
    <property type="match status" value="1"/>
</dbReference>
<feature type="domain" description="C-type lectin" evidence="3">
    <location>
        <begin position="33"/>
        <end position="151"/>
    </location>
</feature>
<evidence type="ECO:0000256" key="2">
    <source>
        <dbReference type="SAM" id="SignalP"/>
    </source>
</evidence>
<feature type="chain" id="PRO_5040953676" evidence="2">
    <location>
        <begin position="22"/>
        <end position="638"/>
    </location>
</feature>
<dbReference type="AlphaFoldDB" id="A0A9W2ZCJ7"/>
<name>A0A9W2ZCJ7_BIOGL</name>
<feature type="signal peptide" evidence="2">
    <location>
        <begin position="1"/>
        <end position="21"/>
    </location>
</feature>
<dbReference type="RefSeq" id="XP_055872692.1">
    <property type="nucleotide sequence ID" value="XM_056016717.1"/>
</dbReference>
<dbReference type="SUPFAM" id="SSF56436">
    <property type="entry name" value="C-type lectin-like"/>
    <property type="match status" value="1"/>
</dbReference>
<organism evidence="4 5">
    <name type="scientific">Biomphalaria glabrata</name>
    <name type="common">Bloodfluke planorb</name>
    <name type="synonym">Freshwater snail</name>
    <dbReference type="NCBI Taxonomy" id="6526"/>
    <lineage>
        <taxon>Eukaryota</taxon>
        <taxon>Metazoa</taxon>
        <taxon>Spiralia</taxon>
        <taxon>Lophotrochozoa</taxon>
        <taxon>Mollusca</taxon>
        <taxon>Gastropoda</taxon>
        <taxon>Heterobranchia</taxon>
        <taxon>Euthyneura</taxon>
        <taxon>Panpulmonata</taxon>
        <taxon>Hygrophila</taxon>
        <taxon>Lymnaeoidea</taxon>
        <taxon>Planorbidae</taxon>
        <taxon>Biomphalaria</taxon>
    </lineage>
</organism>
<keyword evidence="4" id="KW-1185">Reference proteome</keyword>
<proteinExistence type="predicted"/>
<keyword evidence="1" id="KW-0472">Membrane</keyword>
<evidence type="ECO:0000259" key="3">
    <source>
        <dbReference type="PROSITE" id="PS50041"/>
    </source>
</evidence>
<evidence type="ECO:0000313" key="4">
    <source>
        <dbReference type="Proteomes" id="UP001165740"/>
    </source>
</evidence>
<dbReference type="SMART" id="SM00034">
    <property type="entry name" value="CLECT"/>
    <property type="match status" value="1"/>
</dbReference>
<sequence>MVQFCPEIFGIMMLIVPPVQGLLKCDYNNSLMFQTSCIFVYTELANWKNAQKKCNEAGLHLMTIRNTVNTTQLLDAISLMSGKSHVTFWTGARSIKFHGLYFWEEDDSVVESELWRQGEPHVPFSKRCVYLDVSGELGTWPCFVKRCFLCEAVEPTWYGDRNKFHCQCSQGLCDDIGSCLSGHMQCFPGWFGAKCEYYDVARRQDKTYHVHEDNDPVCEHNLINPYTLNLTSPVPFSFLRIIVTQAVDTTQVNFTLTLRSVQQTCQSTHIRMDHFTYDFICLYGPVYYDQLTLAWPRTVTLCAVYISKGHDVTFQQRVTFEGLKMASPEVVVDSIDSIGSLCTEQIPGETRQTIEIHLGLPQMITQITIARKRGVADYSHMKGLRIETLDTRMQTLVTFQLNSAYSDARVVSVLTFDNQTAAKIRISLEAFNEKSFIEICEINAYGECSPPFYGGDCLEVCPASCPYKACHIDDVCLWPCPAGTVGPQCKVPTIAAALNDGRYQAAASAHETQLGYKEIALIVAGVFFACLALVILVMHCLTKAASGVEMSLKEFLRLESEAGQMLHLSSTSIERGDSALSILVERLEDAARRQRNAALMKHILSKSLKVEDRSRPPAARHNVSPSIEFDEFDEEDYV</sequence>
<feature type="transmembrane region" description="Helical" evidence="1">
    <location>
        <begin position="519"/>
        <end position="541"/>
    </location>
</feature>
<dbReference type="PROSITE" id="PS50041">
    <property type="entry name" value="C_TYPE_LECTIN_2"/>
    <property type="match status" value="1"/>
</dbReference>
<gene>
    <name evidence="5" type="primary">LOC106059755</name>
</gene>
<dbReference type="Gene3D" id="2.60.120.260">
    <property type="entry name" value="Galactose-binding domain-like"/>
    <property type="match status" value="1"/>
</dbReference>
<dbReference type="OrthoDB" id="8935730at2759"/>
<dbReference type="InterPro" id="IPR016186">
    <property type="entry name" value="C-type_lectin-like/link_sf"/>
</dbReference>
<keyword evidence="1" id="KW-1133">Transmembrane helix</keyword>
<dbReference type="Proteomes" id="UP001165740">
    <property type="component" value="Chromosome 18"/>
</dbReference>
<keyword evidence="2" id="KW-0732">Signal</keyword>